<dbReference type="GO" id="GO:0016787">
    <property type="term" value="F:hydrolase activity"/>
    <property type="evidence" value="ECO:0007669"/>
    <property type="project" value="UniProtKB-KW"/>
</dbReference>
<keyword evidence="1" id="KW-0732">Signal</keyword>
<keyword evidence="3" id="KW-0378">Hydrolase</keyword>
<dbReference type="SUPFAM" id="SSF51261">
    <property type="entry name" value="Duplicated hybrid motif"/>
    <property type="match status" value="1"/>
</dbReference>
<dbReference type="PANTHER" id="PTHR21666">
    <property type="entry name" value="PEPTIDASE-RELATED"/>
    <property type="match status" value="1"/>
</dbReference>
<dbReference type="Gene3D" id="2.70.70.10">
    <property type="entry name" value="Glucose Permease (Domain IIA)"/>
    <property type="match status" value="1"/>
</dbReference>
<feature type="chain" id="PRO_5047534411" evidence="1">
    <location>
        <begin position="25"/>
        <end position="327"/>
    </location>
</feature>
<organism evidence="3 4">
    <name type="scientific">Dongia rigui</name>
    <dbReference type="NCBI Taxonomy" id="940149"/>
    <lineage>
        <taxon>Bacteria</taxon>
        <taxon>Pseudomonadati</taxon>
        <taxon>Pseudomonadota</taxon>
        <taxon>Alphaproteobacteria</taxon>
        <taxon>Rhodospirillales</taxon>
        <taxon>Dongiaceae</taxon>
        <taxon>Dongia</taxon>
    </lineage>
</organism>
<proteinExistence type="predicted"/>
<keyword evidence="4" id="KW-1185">Reference proteome</keyword>
<feature type="signal peptide" evidence="1">
    <location>
        <begin position="1"/>
        <end position="24"/>
    </location>
</feature>
<gene>
    <name evidence="3" type="ORF">SMD31_17755</name>
</gene>
<reference evidence="3 4" key="1">
    <citation type="journal article" date="2013" name="Antonie Van Leeuwenhoek">
        <title>Dongia rigui sp. nov., isolated from freshwater of a large wetland in Korea.</title>
        <authorList>
            <person name="Baik K.S."/>
            <person name="Hwang Y.M."/>
            <person name="Choi J.S."/>
            <person name="Kwon J."/>
            <person name="Seong C.N."/>
        </authorList>
    </citation>
    <scope>NUCLEOTIDE SEQUENCE [LARGE SCALE GENOMIC DNA]</scope>
    <source>
        <strain evidence="3 4">04SU4-P</strain>
    </source>
</reference>
<dbReference type="InterPro" id="IPR011055">
    <property type="entry name" value="Dup_hybrid_motif"/>
</dbReference>
<evidence type="ECO:0000313" key="3">
    <source>
        <dbReference type="EMBL" id="MDY0873791.1"/>
    </source>
</evidence>
<comment type="caution">
    <text evidence="3">The sequence shown here is derived from an EMBL/GenBank/DDBJ whole genome shotgun (WGS) entry which is preliminary data.</text>
</comment>
<dbReference type="CDD" id="cd12797">
    <property type="entry name" value="M23_peptidase"/>
    <property type="match status" value="1"/>
</dbReference>
<dbReference type="RefSeq" id="WP_320502264.1">
    <property type="nucleotide sequence ID" value="NZ_JAXCLX010000003.1"/>
</dbReference>
<dbReference type="EC" id="3.4.-.-" evidence="3"/>
<accession>A0ABU5E2K5</accession>
<dbReference type="Proteomes" id="UP001271769">
    <property type="component" value="Unassembled WGS sequence"/>
</dbReference>
<dbReference type="InterPro" id="IPR016047">
    <property type="entry name" value="M23ase_b-sheet_dom"/>
</dbReference>
<protein>
    <submittedName>
        <fullName evidence="3">M23 family metallopeptidase</fullName>
        <ecNumber evidence="3">3.4.-.-</ecNumber>
    </submittedName>
</protein>
<dbReference type="InterPro" id="IPR050570">
    <property type="entry name" value="Cell_wall_metabolism_enzyme"/>
</dbReference>
<dbReference type="PANTHER" id="PTHR21666:SF270">
    <property type="entry name" value="MUREIN HYDROLASE ACTIVATOR ENVC"/>
    <property type="match status" value="1"/>
</dbReference>
<name>A0ABU5E2K5_9PROT</name>
<sequence length="327" mass="34312">MTFLRPSTLAAAILVMAAVRPAFADPVFSLPLACTLGTDCFVQNYVDTDAGPGAADFTCGGLTYDGHKGTDIRLKDYVAMAEGVDVLAAAAGTVLRLRDGMDDVNVREIGVAAIKDRMAGNSVIVDHGDGWVTQYAHMKKGSIAVTPGQKIAAGDKLGQVGLSGNTEFPHLHFEIRHGDKPVDPFTDEEMGAGCDVAKRALWQPALSYQAGGVLSLGLATAKPDPEAARHGAYGQVAPGAESDALVFWVDLFGLRANDRLVQQLIGPDGTVIAAIDEVAPKSKAQFFSFVGKKKPLGGWPSGSYQGVIRLLRDGATLVDQALPIAVP</sequence>
<evidence type="ECO:0000256" key="1">
    <source>
        <dbReference type="SAM" id="SignalP"/>
    </source>
</evidence>
<dbReference type="EMBL" id="JAXCLX010000003">
    <property type="protein sequence ID" value="MDY0873791.1"/>
    <property type="molecule type" value="Genomic_DNA"/>
</dbReference>
<evidence type="ECO:0000259" key="2">
    <source>
        <dbReference type="Pfam" id="PF01551"/>
    </source>
</evidence>
<feature type="domain" description="M23ase beta-sheet core" evidence="2">
    <location>
        <begin position="67"/>
        <end position="184"/>
    </location>
</feature>
<evidence type="ECO:0000313" key="4">
    <source>
        <dbReference type="Proteomes" id="UP001271769"/>
    </source>
</evidence>
<dbReference type="Pfam" id="PF01551">
    <property type="entry name" value="Peptidase_M23"/>
    <property type="match status" value="1"/>
</dbReference>